<feature type="transmembrane region" description="Helical" evidence="2">
    <location>
        <begin position="179"/>
        <end position="199"/>
    </location>
</feature>
<feature type="region of interest" description="Disordered" evidence="1">
    <location>
        <begin position="234"/>
        <end position="296"/>
    </location>
</feature>
<comment type="caution">
    <text evidence="3">The sequence shown here is derived from an EMBL/GenBank/DDBJ whole genome shotgun (WGS) entry which is preliminary data.</text>
</comment>
<proteinExistence type="predicted"/>
<evidence type="ECO:0008006" key="4">
    <source>
        <dbReference type="Google" id="ProtNLM"/>
    </source>
</evidence>
<reference evidence="3" key="1">
    <citation type="journal article" date="2015" name="Nature">
        <title>Complex archaea that bridge the gap between prokaryotes and eukaryotes.</title>
        <authorList>
            <person name="Spang A."/>
            <person name="Saw J.H."/>
            <person name="Jorgensen S.L."/>
            <person name="Zaremba-Niedzwiedzka K."/>
            <person name="Martijn J."/>
            <person name="Lind A.E."/>
            <person name="van Eijk R."/>
            <person name="Schleper C."/>
            <person name="Guy L."/>
            <person name="Ettema T.J."/>
        </authorList>
    </citation>
    <scope>NUCLEOTIDE SEQUENCE</scope>
</reference>
<evidence type="ECO:0000313" key="3">
    <source>
        <dbReference type="EMBL" id="KKM82253.1"/>
    </source>
</evidence>
<keyword evidence="2" id="KW-1133">Transmembrane helix</keyword>
<protein>
    <recommendedName>
        <fullName evidence="4">DUF1559 domain-containing protein</fullName>
    </recommendedName>
</protein>
<accession>A0A0F9KJX2</accession>
<sequence length="296" mass="31803">MAPPLVAGIIALLVTILTPTLGRAMELARRSICGANLNTVGKGIHIYLAEYERFPLRSLYGNPLPTLSSSTMDDDIWDSSLTDHIMQNVWLLIKAGTSEKAFECPSDDLVGPLMAEGHENGFLSPACRCARDRRPGLPSHWSNCWWCRRKDRTMSSPAPQVDPSSPQEAQRRAARLGRLVVLIAVCTCAFCIVVAVVQTAIVEKTGIFRDVWPAVSGFLAGIIGGGLIGHRLGGGQKGRQAVVSDPQDTADKDDSDLPQFAPGRCQEDLVHGGSPARPHSGARSSDTQDTSALPRG</sequence>
<feature type="transmembrane region" description="Helical" evidence="2">
    <location>
        <begin position="6"/>
        <end position="22"/>
    </location>
</feature>
<keyword evidence="2" id="KW-0472">Membrane</keyword>
<evidence type="ECO:0000256" key="2">
    <source>
        <dbReference type="SAM" id="Phobius"/>
    </source>
</evidence>
<gene>
    <name evidence="3" type="ORF">LCGC14_1321430</name>
</gene>
<keyword evidence="2" id="KW-0812">Transmembrane</keyword>
<evidence type="ECO:0000256" key="1">
    <source>
        <dbReference type="SAM" id="MobiDB-lite"/>
    </source>
</evidence>
<dbReference type="EMBL" id="LAZR01007890">
    <property type="protein sequence ID" value="KKM82253.1"/>
    <property type="molecule type" value="Genomic_DNA"/>
</dbReference>
<feature type="compositionally biased region" description="Polar residues" evidence="1">
    <location>
        <begin position="282"/>
        <end position="296"/>
    </location>
</feature>
<name>A0A0F9KJX2_9ZZZZ</name>
<organism evidence="3">
    <name type="scientific">marine sediment metagenome</name>
    <dbReference type="NCBI Taxonomy" id="412755"/>
    <lineage>
        <taxon>unclassified sequences</taxon>
        <taxon>metagenomes</taxon>
        <taxon>ecological metagenomes</taxon>
    </lineage>
</organism>
<dbReference type="AlphaFoldDB" id="A0A0F9KJX2"/>
<feature type="transmembrane region" description="Helical" evidence="2">
    <location>
        <begin position="211"/>
        <end position="229"/>
    </location>
</feature>